<dbReference type="Proteomes" id="UP001162156">
    <property type="component" value="Unassembled WGS sequence"/>
</dbReference>
<dbReference type="AlphaFoldDB" id="A0AAV8ZN69"/>
<feature type="compositionally biased region" description="Polar residues" evidence="1">
    <location>
        <begin position="271"/>
        <end position="280"/>
    </location>
</feature>
<feature type="compositionally biased region" description="Polar residues" evidence="1">
    <location>
        <begin position="335"/>
        <end position="346"/>
    </location>
</feature>
<evidence type="ECO:0000313" key="3">
    <source>
        <dbReference type="EMBL" id="KAJ8965494.1"/>
    </source>
</evidence>
<keyword evidence="4" id="KW-1185">Reference proteome</keyword>
<feature type="domain" description="CARMIL C-terminal" evidence="2">
    <location>
        <begin position="6"/>
        <end position="204"/>
    </location>
</feature>
<evidence type="ECO:0000259" key="2">
    <source>
        <dbReference type="Pfam" id="PF16000"/>
    </source>
</evidence>
<feature type="region of interest" description="Disordered" evidence="1">
    <location>
        <begin position="112"/>
        <end position="169"/>
    </location>
</feature>
<evidence type="ECO:0000256" key="1">
    <source>
        <dbReference type="SAM" id="MobiDB-lite"/>
    </source>
</evidence>
<dbReference type="Pfam" id="PF16000">
    <property type="entry name" value="CARMIL_C"/>
    <property type="match status" value="1"/>
</dbReference>
<sequence length="346" mass="37539">MEKDWELNVMVASQLSEQVTDEVYEALMRSYKILVGDASAIRIDSPPRRSRLSSSDSSRHGASDISITDSSHQSDHSPLATPHLSIKRKSLYGRKLRPKSVVDSVEGLSADDIPSLLPSIPRNSEEEDSVTELPNATHQLQHLVKGRPRRAKTRAPTRPVVKPPDVADSVSQDLVEGLDSFFRPGSVTPTSDDCHSFQADGSPNHEFSSPILNEDRKTPKLSRNSPLLRGLMTPAPRSRSSDNLERFSPSFLRKSTMESASPLTRRLTGDSLISQESSDGSLAAESNYDHSPGGTLSKGVSPDGSKTAPKPRPWSMVNSEAKSADLGLLSDGSSPNNSTGNTPRFC</sequence>
<feature type="region of interest" description="Disordered" evidence="1">
    <location>
        <begin position="44"/>
        <end position="83"/>
    </location>
</feature>
<dbReference type="EMBL" id="JANEYF010001218">
    <property type="protein sequence ID" value="KAJ8965494.1"/>
    <property type="molecule type" value="Genomic_DNA"/>
</dbReference>
<accession>A0AAV8ZN69</accession>
<dbReference type="InterPro" id="IPR031943">
    <property type="entry name" value="CARMIL_C"/>
</dbReference>
<name>A0AAV8ZN69_9CUCU</name>
<organism evidence="3 4">
    <name type="scientific">Rhamnusium bicolor</name>
    <dbReference type="NCBI Taxonomy" id="1586634"/>
    <lineage>
        <taxon>Eukaryota</taxon>
        <taxon>Metazoa</taxon>
        <taxon>Ecdysozoa</taxon>
        <taxon>Arthropoda</taxon>
        <taxon>Hexapoda</taxon>
        <taxon>Insecta</taxon>
        <taxon>Pterygota</taxon>
        <taxon>Neoptera</taxon>
        <taxon>Endopterygota</taxon>
        <taxon>Coleoptera</taxon>
        <taxon>Polyphaga</taxon>
        <taxon>Cucujiformia</taxon>
        <taxon>Chrysomeloidea</taxon>
        <taxon>Cerambycidae</taxon>
        <taxon>Lepturinae</taxon>
        <taxon>Rhagiini</taxon>
        <taxon>Rhamnusium</taxon>
    </lineage>
</organism>
<evidence type="ECO:0000313" key="4">
    <source>
        <dbReference type="Proteomes" id="UP001162156"/>
    </source>
</evidence>
<feature type="region of interest" description="Disordered" evidence="1">
    <location>
        <begin position="181"/>
        <end position="346"/>
    </location>
</feature>
<feature type="compositionally biased region" description="Polar residues" evidence="1">
    <location>
        <begin position="199"/>
        <end position="211"/>
    </location>
</feature>
<reference evidence="3" key="1">
    <citation type="journal article" date="2023" name="Insect Mol. Biol.">
        <title>Genome sequencing provides insights into the evolution of gene families encoding plant cell wall-degrading enzymes in longhorned beetles.</title>
        <authorList>
            <person name="Shin N.R."/>
            <person name="Okamura Y."/>
            <person name="Kirsch R."/>
            <person name="Pauchet Y."/>
        </authorList>
    </citation>
    <scope>NUCLEOTIDE SEQUENCE</scope>
    <source>
        <strain evidence="3">RBIC_L_NR</strain>
    </source>
</reference>
<protein>
    <recommendedName>
        <fullName evidence="2">CARMIL C-terminal domain-containing protein</fullName>
    </recommendedName>
</protein>
<gene>
    <name evidence="3" type="ORF">NQ314_004082</name>
</gene>
<proteinExistence type="predicted"/>
<feature type="compositionally biased region" description="Basic residues" evidence="1">
    <location>
        <begin position="144"/>
        <end position="155"/>
    </location>
</feature>
<comment type="caution">
    <text evidence="3">The sequence shown here is derived from an EMBL/GenBank/DDBJ whole genome shotgun (WGS) entry which is preliminary data.</text>
</comment>
<feature type="compositionally biased region" description="Low complexity" evidence="1">
    <location>
        <begin position="325"/>
        <end position="334"/>
    </location>
</feature>